<evidence type="ECO:0000313" key="2">
    <source>
        <dbReference type="Proteomes" id="UP000627715"/>
    </source>
</evidence>
<evidence type="ECO:0000313" key="1">
    <source>
        <dbReference type="EMBL" id="GFZ78534.1"/>
    </source>
</evidence>
<dbReference type="GO" id="GO:0016791">
    <property type="term" value="F:phosphatase activity"/>
    <property type="evidence" value="ECO:0007669"/>
    <property type="project" value="TreeGrafter"/>
</dbReference>
<comment type="caution">
    <text evidence="1">The sequence shown here is derived from an EMBL/GenBank/DDBJ whole genome shotgun (WGS) entry which is preliminary data.</text>
</comment>
<reference evidence="1" key="1">
    <citation type="journal article" date="2014" name="Int. J. Syst. Evol. Microbiol.">
        <title>Complete genome sequence of Corynebacterium casei LMG S-19264T (=DSM 44701T), isolated from a smear-ripened cheese.</title>
        <authorList>
            <consortium name="US DOE Joint Genome Institute (JGI-PGF)"/>
            <person name="Walter F."/>
            <person name="Albersmeier A."/>
            <person name="Kalinowski J."/>
            <person name="Ruckert C."/>
        </authorList>
    </citation>
    <scope>NUCLEOTIDE SEQUENCE</scope>
    <source>
        <strain evidence="1">CGMCC 1.15425</strain>
    </source>
</reference>
<dbReference type="SUPFAM" id="SSF53254">
    <property type="entry name" value="Phosphoglycerate mutase-like"/>
    <property type="match status" value="1"/>
</dbReference>
<dbReference type="CDD" id="cd07067">
    <property type="entry name" value="HP_PGM_like"/>
    <property type="match status" value="1"/>
</dbReference>
<dbReference type="GO" id="GO:0005737">
    <property type="term" value="C:cytoplasm"/>
    <property type="evidence" value="ECO:0007669"/>
    <property type="project" value="TreeGrafter"/>
</dbReference>
<dbReference type="Proteomes" id="UP000627715">
    <property type="component" value="Unassembled WGS sequence"/>
</dbReference>
<dbReference type="SMART" id="SM00855">
    <property type="entry name" value="PGAM"/>
    <property type="match status" value="1"/>
</dbReference>
<dbReference type="Pfam" id="PF00300">
    <property type="entry name" value="His_Phos_1"/>
    <property type="match status" value="2"/>
</dbReference>
<dbReference type="InterPro" id="IPR013078">
    <property type="entry name" value="His_Pase_superF_clade-1"/>
</dbReference>
<dbReference type="PANTHER" id="PTHR48100:SF1">
    <property type="entry name" value="HISTIDINE PHOSPHATASE FAMILY PROTEIN-RELATED"/>
    <property type="match status" value="1"/>
</dbReference>
<organism evidence="1 2">
    <name type="scientific">Pseudohongiella nitratireducens</name>
    <dbReference type="NCBI Taxonomy" id="1768907"/>
    <lineage>
        <taxon>Bacteria</taxon>
        <taxon>Pseudomonadati</taxon>
        <taxon>Pseudomonadota</taxon>
        <taxon>Gammaproteobacteria</taxon>
        <taxon>Pseudomonadales</taxon>
        <taxon>Pseudohongiellaceae</taxon>
        <taxon>Pseudohongiella</taxon>
    </lineage>
</organism>
<dbReference type="InterPro" id="IPR029033">
    <property type="entry name" value="His_PPase_superfam"/>
</dbReference>
<dbReference type="RefSeq" id="WP_068810408.1">
    <property type="nucleotide sequence ID" value="NZ_BMIY01000009.1"/>
</dbReference>
<protein>
    <submittedName>
        <fullName evidence="1">Fructose 2,6-bisphosphatase</fullName>
    </submittedName>
</protein>
<gene>
    <name evidence="1" type="ORF">GCM10011403_21980</name>
</gene>
<dbReference type="PANTHER" id="PTHR48100">
    <property type="entry name" value="BROAD-SPECIFICITY PHOSPHATASE YOR283W-RELATED"/>
    <property type="match status" value="1"/>
</dbReference>
<proteinExistence type="predicted"/>
<sequence>MGQLYLVRHGQASFGKANYDELSRLGEQQAYWLGEYFQSLSLNFDRVVTGTLQRQQDTAKHLLRGARQDLPVSTDPGFNEFDFKTVASVYCHAAGIELPSTRHGGKLFFQMLRQAILAWSAGELHASAEDTASCFARQQGLETWPDFNQRVADAMNTIIANEAHENVLVVSSGGAMALAVSQILGCDVEKMIDLNMQTRNTGYHQLFFNQRGYQLSSFNALPHLMREDRLAHLSYT</sequence>
<dbReference type="InterPro" id="IPR050275">
    <property type="entry name" value="PGM_Phosphatase"/>
</dbReference>
<reference evidence="1" key="2">
    <citation type="submission" date="2020-09" db="EMBL/GenBank/DDBJ databases">
        <authorList>
            <person name="Sun Q."/>
            <person name="Zhou Y."/>
        </authorList>
    </citation>
    <scope>NUCLEOTIDE SEQUENCE</scope>
    <source>
        <strain evidence="1">CGMCC 1.15425</strain>
    </source>
</reference>
<keyword evidence="2" id="KW-1185">Reference proteome</keyword>
<dbReference type="EMBL" id="BMIY01000009">
    <property type="protein sequence ID" value="GFZ78534.1"/>
    <property type="molecule type" value="Genomic_DNA"/>
</dbReference>
<dbReference type="AlphaFoldDB" id="A0A916QLY9"/>
<accession>A0A916QLY9</accession>
<dbReference type="Gene3D" id="3.40.50.1240">
    <property type="entry name" value="Phosphoglycerate mutase-like"/>
    <property type="match status" value="1"/>
</dbReference>
<dbReference type="OrthoDB" id="280692at2"/>
<name>A0A916QLY9_9GAMM</name>